<evidence type="ECO:0000313" key="1">
    <source>
        <dbReference type="EMBL" id="QGY31466.1"/>
    </source>
</evidence>
<gene>
    <name evidence="1" type="ORF">CUN67_20965</name>
</gene>
<dbReference type="Proteomes" id="UP000502005">
    <property type="component" value="Plasmid pNE1A"/>
</dbReference>
<keyword evidence="1" id="KW-0614">Plasmid</keyword>
<accession>A0A6B9GEQ9</accession>
<reference evidence="1 2" key="1">
    <citation type="submission" date="2017-11" db="EMBL/GenBank/DDBJ databases">
        <title>Genome sequence of Pantoea cypripedii NE1.</title>
        <authorList>
            <person name="Nascimento F.X."/>
        </authorList>
    </citation>
    <scope>NUCLEOTIDE SEQUENCE [LARGE SCALE GENOMIC DNA]</scope>
    <source>
        <strain evidence="1 2">NE1</strain>
        <plasmid evidence="2">pne1a</plasmid>
    </source>
</reference>
<dbReference type="AlphaFoldDB" id="A0A6B9GEQ9"/>
<protein>
    <submittedName>
        <fullName evidence="1">Uncharacterized protein</fullName>
    </submittedName>
</protein>
<geneLocation type="plasmid" evidence="2">
    <name>pne1a</name>
</geneLocation>
<organism evidence="1 2">
    <name type="scientific">Pantoea cypripedii</name>
    <name type="common">Pectobacterium cypripedii</name>
    <name type="synonym">Erwinia cypripedii</name>
    <dbReference type="NCBI Taxonomy" id="55209"/>
    <lineage>
        <taxon>Bacteria</taxon>
        <taxon>Pseudomonadati</taxon>
        <taxon>Pseudomonadota</taxon>
        <taxon>Gammaproteobacteria</taxon>
        <taxon>Enterobacterales</taxon>
        <taxon>Erwiniaceae</taxon>
        <taxon>Pantoea</taxon>
    </lineage>
</organism>
<dbReference type="EMBL" id="CP024769">
    <property type="protein sequence ID" value="QGY31466.1"/>
    <property type="molecule type" value="Genomic_DNA"/>
</dbReference>
<evidence type="ECO:0000313" key="2">
    <source>
        <dbReference type="Proteomes" id="UP000502005"/>
    </source>
</evidence>
<sequence length="61" mass="6755">MDLITPTTTNSVTEVADRPVVLIRAAAMPVLEMRVTEVMAIGHITQANPKWSWSMVNNAFK</sequence>
<proteinExistence type="predicted"/>
<name>A0A6B9GEQ9_PANCY</name>